<dbReference type="Proteomes" id="UP001054945">
    <property type="component" value="Unassembled WGS sequence"/>
</dbReference>
<dbReference type="EMBL" id="BPLR01001613">
    <property type="protein sequence ID" value="GIZ03497.1"/>
    <property type="molecule type" value="Genomic_DNA"/>
</dbReference>
<keyword evidence="2" id="KW-1185">Reference proteome</keyword>
<comment type="caution">
    <text evidence="1">The sequence shown here is derived from an EMBL/GenBank/DDBJ whole genome shotgun (WGS) entry which is preliminary data.</text>
</comment>
<dbReference type="AlphaFoldDB" id="A0AAV4Y7W3"/>
<proteinExistence type="predicted"/>
<sequence>MLSSKVVGLSDRITDETWSSPSPLKGMVASNFISLVTNNHATSGLKNLILKCPHLVHLVEEFVEYLVGG</sequence>
<evidence type="ECO:0000313" key="2">
    <source>
        <dbReference type="Proteomes" id="UP001054945"/>
    </source>
</evidence>
<accession>A0AAV4Y7W3</accession>
<reference evidence="1 2" key="1">
    <citation type="submission" date="2021-06" db="EMBL/GenBank/DDBJ databases">
        <title>Caerostris extrusa draft genome.</title>
        <authorList>
            <person name="Kono N."/>
            <person name="Arakawa K."/>
        </authorList>
    </citation>
    <scope>NUCLEOTIDE SEQUENCE [LARGE SCALE GENOMIC DNA]</scope>
</reference>
<name>A0AAV4Y7W3_CAEEX</name>
<protein>
    <submittedName>
        <fullName evidence="1">Uncharacterized protein</fullName>
    </submittedName>
</protein>
<organism evidence="1 2">
    <name type="scientific">Caerostris extrusa</name>
    <name type="common">Bark spider</name>
    <name type="synonym">Caerostris bankana</name>
    <dbReference type="NCBI Taxonomy" id="172846"/>
    <lineage>
        <taxon>Eukaryota</taxon>
        <taxon>Metazoa</taxon>
        <taxon>Ecdysozoa</taxon>
        <taxon>Arthropoda</taxon>
        <taxon>Chelicerata</taxon>
        <taxon>Arachnida</taxon>
        <taxon>Araneae</taxon>
        <taxon>Araneomorphae</taxon>
        <taxon>Entelegynae</taxon>
        <taxon>Araneoidea</taxon>
        <taxon>Araneidae</taxon>
        <taxon>Caerostris</taxon>
    </lineage>
</organism>
<gene>
    <name evidence="1" type="ORF">CEXT_126731</name>
</gene>
<evidence type="ECO:0000313" key="1">
    <source>
        <dbReference type="EMBL" id="GIZ03497.1"/>
    </source>
</evidence>